<sequence>MSCASLAVTSTAERGRFRAELRDRQRAVLGRYGFRSATIALRERVPERLLIGLIAVALADDNVDPRDLMMTVAAHHYVAQQLGVEPADIFDEAASYANPDTADVLRTFGSRTDVTLRSFGLKQIDTPEGPRIS</sequence>
<dbReference type="EMBL" id="SLWS01000007">
    <property type="protein sequence ID" value="TCO55815.1"/>
    <property type="molecule type" value="Genomic_DNA"/>
</dbReference>
<comment type="caution">
    <text evidence="1">The sequence shown here is derived from an EMBL/GenBank/DDBJ whole genome shotgun (WGS) entry which is preliminary data.</text>
</comment>
<keyword evidence="2" id="KW-1185">Reference proteome</keyword>
<accession>A0A4R2JNS4</accession>
<dbReference type="AlphaFoldDB" id="A0A4R2JNS4"/>
<evidence type="ECO:0000313" key="2">
    <source>
        <dbReference type="Proteomes" id="UP000295680"/>
    </source>
</evidence>
<gene>
    <name evidence="1" type="ORF">EV192_107238</name>
</gene>
<protein>
    <submittedName>
        <fullName evidence="1">Uncharacterized protein</fullName>
    </submittedName>
</protein>
<organism evidence="1 2">
    <name type="scientific">Actinocrispum wychmicini</name>
    <dbReference type="NCBI Taxonomy" id="1213861"/>
    <lineage>
        <taxon>Bacteria</taxon>
        <taxon>Bacillati</taxon>
        <taxon>Actinomycetota</taxon>
        <taxon>Actinomycetes</taxon>
        <taxon>Pseudonocardiales</taxon>
        <taxon>Pseudonocardiaceae</taxon>
        <taxon>Actinocrispum</taxon>
    </lineage>
</organism>
<evidence type="ECO:0000313" key="1">
    <source>
        <dbReference type="EMBL" id="TCO55815.1"/>
    </source>
</evidence>
<name>A0A4R2JNS4_9PSEU</name>
<reference evidence="1 2" key="1">
    <citation type="submission" date="2019-03" db="EMBL/GenBank/DDBJ databases">
        <title>Genomic Encyclopedia of Type Strains, Phase IV (KMG-IV): sequencing the most valuable type-strain genomes for metagenomic binning, comparative biology and taxonomic classification.</title>
        <authorList>
            <person name="Goeker M."/>
        </authorList>
    </citation>
    <scope>NUCLEOTIDE SEQUENCE [LARGE SCALE GENOMIC DNA]</scope>
    <source>
        <strain evidence="1 2">DSM 45934</strain>
    </source>
</reference>
<proteinExistence type="predicted"/>
<dbReference type="Proteomes" id="UP000295680">
    <property type="component" value="Unassembled WGS sequence"/>
</dbReference>